<dbReference type="AlphaFoldDB" id="A0AA88GGJ5"/>
<dbReference type="InterPro" id="IPR037997">
    <property type="entry name" value="Dgk1-like"/>
</dbReference>
<feature type="transmembrane region" description="Helical" evidence="1">
    <location>
        <begin position="147"/>
        <end position="168"/>
    </location>
</feature>
<keyword evidence="1" id="KW-0472">Membrane</keyword>
<dbReference type="PANTHER" id="PTHR31303">
    <property type="entry name" value="CTP-DEPENDENT DIACYLGLYCEROL KINASE 1"/>
    <property type="match status" value="1"/>
</dbReference>
<organism evidence="2 3">
    <name type="scientific">Naegleria lovaniensis</name>
    <name type="common">Amoeba</name>
    <dbReference type="NCBI Taxonomy" id="51637"/>
    <lineage>
        <taxon>Eukaryota</taxon>
        <taxon>Discoba</taxon>
        <taxon>Heterolobosea</taxon>
        <taxon>Tetramitia</taxon>
        <taxon>Eutetramitia</taxon>
        <taxon>Vahlkampfiidae</taxon>
        <taxon>Naegleria</taxon>
    </lineage>
</organism>
<dbReference type="Proteomes" id="UP000816034">
    <property type="component" value="Unassembled WGS sequence"/>
</dbReference>
<dbReference type="PANTHER" id="PTHR31303:SF1">
    <property type="entry name" value="CTP-DEPENDENT DIACYLGLYCEROL KINASE 1"/>
    <property type="match status" value="1"/>
</dbReference>
<keyword evidence="3" id="KW-1185">Reference proteome</keyword>
<feature type="transmembrane region" description="Helical" evidence="1">
    <location>
        <begin position="124"/>
        <end position="141"/>
    </location>
</feature>
<evidence type="ECO:0000313" key="2">
    <source>
        <dbReference type="EMBL" id="KAG2374189.1"/>
    </source>
</evidence>
<evidence type="ECO:0000313" key="3">
    <source>
        <dbReference type="Proteomes" id="UP000816034"/>
    </source>
</evidence>
<feature type="transmembrane region" description="Helical" evidence="1">
    <location>
        <begin position="180"/>
        <end position="198"/>
    </location>
</feature>
<feature type="transmembrane region" description="Helical" evidence="1">
    <location>
        <begin position="75"/>
        <end position="96"/>
    </location>
</feature>
<feature type="transmembrane region" description="Helical" evidence="1">
    <location>
        <begin position="6"/>
        <end position="22"/>
    </location>
</feature>
<keyword evidence="1" id="KW-0812">Transmembrane</keyword>
<gene>
    <name evidence="2" type="ORF">C9374_011026</name>
</gene>
<reference evidence="2 3" key="1">
    <citation type="journal article" date="2018" name="BMC Genomics">
        <title>The genome of Naegleria lovaniensis, the basis for a comparative approach to unravel pathogenicity factors of the human pathogenic amoeba N. fowleri.</title>
        <authorList>
            <person name="Liechti N."/>
            <person name="Schurch N."/>
            <person name="Bruggmann R."/>
            <person name="Wittwer M."/>
        </authorList>
    </citation>
    <scope>NUCLEOTIDE SEQUENCE [LARGE SCALE GENOMIC DNA]</scope>
    <source>
        <strain evidence="2 3">ATCC 30569</strain>
    </source>
</reference>
<proteinExistence type="predicted"/>
<dbReference type="RefSeq" id="XP_044543363.1">
    <property type="nucleotide sequence ID" value="XM_044686636.1"/>
</dbReference>
<evidence type="ECO:0000256" key="1">
    <source>
        <dbReference type="SAM" id="Phobius"/>
    </source>
</evidence>
<accession>A0AA88GGJ5</accession>
<feature type="transmembrane region" description="Helical" evidence="1">
    <location>
        <begin position="53"/>
        <end position="69"/>
    </location>
</feature>
<keyword evidence="1" id="KW-1133">Transmembrane helix</keyword>
<dbReference type="GeneID" id="68103480"/>
<comment type="caution">
    <text evidence="2">The sequence shown here is derived from an EMBL/GenBank/DDBJ whole genome shotgun (WGS) entry which is preliminary data.</text>
</comment>
<protein>
    <recommendedName>
        <fullName evidence="4">Phosphatidate cytidylyltransferase</fullName>
    </recommendedName>
</protein>
<dbReference type="GO" id="GO:0004143">
    <property type="term" value="F:ATP-dependent diacylglycerol kinase activity"/>
    <property type="evidence" value="ECO:0007669"/>
    <property type="project" value="InterPro"/>
</dbReference>
<sequence>MNTLWMILTVMTVIALVISFFLKGKAMAARVREFLGTSKQRAVKFMSEFKRKTFHLVGLLVPGIYYFGLKFGFLTKFQACSIVAGFAGFSLTVDLLRLKSERFNKMFQESPAGKIMRKKELNDINGSTYYLIGSLLTMILFHPTIAIASLLFLDLGDLFAALVGISFGRVKVYKSKSLEGCLANFFICMAVGLTIFYHVHLYEYISLIGAITATLTELFLDQINDNLSIPIMSGIALTLAQWRLGVDIPFM</sequence>
<evidence type="ECO:0008006" key="4">
    <source>
        <dbReference type="Google" id="ProtNLM"/>
    </source>
</evidence>
<dbReference type="EMBL" id="PYSW02000047">
    <property type="protein sequence ID" value="KAG2374189.1"/>
    <property type="molecule type" value="Genomic_DNA"/>
</dbReference>
<name>A0AA88GGJ5_NAELO</name>